<dbReference type="InterPro" id="IPR008909">
    <property type="entry name" value="DALR_anticod-bd"/>
</dbReference>
<dbReference type="InterPro" id="IPR001278">
    <property type="entry name" value="Arg-tRNA-ligase"/>
</dbReference>
<sequence>MARRVFKEAIARQLSHISGIKHNIIETAIEIPKNRTHGEFAIPLPKVIGKSNLSVGTPVEWAKQLASKFQADPFITRATAVGPFLNFSVQPTEFIRRTLDDVHQNKQLYGTNKSFGHGKSVTIDYSSPNIAKPFHAGHLRSTILGNFVKHVHLAMGYNVIGINYLGDWGKQYGLLAVGFEKYGDEVLLEKDPIHHLYNVYVKINKDAKEDPEVDRRANMYFKRMEDGDGQALEQWSKFRQLSITSYQQIYKRLNIEFEQYSGESEVNNYIPRIYQLLRDKQLTFTQDDGTLAVDLEKFKLGTPVLKRSDGTSLYLTRDLASLLMRCERFPADRAIYVVGTEQGQYLKQVFKIADLLFAGEKQTMPKQLLHVPFGRIHGMSTRKGSVVFLQDILDTAKTSMLDVMKENDEKYQQTQEDVSEKIADVVGASAVLIQDLAAKRIKDYHFSWKRMTDARGDTGVYLQYAHARLCGIERKSATPITADVNADLLKEKECMDLAVVVSQYPDVVQSAFETLEPCTIVQYLFHLSHAISSANAQLRVKDVQPDLAKARMSLFWAAKTTLANGMQLLGIEPLERM</sequence>
<dbReference type="Proteomes" id="UP000612746">
    <property type="component" value="Unassembled WGS sequence"/>
</dbReference>
<dbReference type="InterPro" id="IPR014729">
    <property type="entry name" value="Rossmann-like_a/b/a_fold"/>
</dbReference>
<comment type="caution">
    <text evidence="13">The sequence shown here is derived from an EMBL/GenBank/DDBJ whole genome shotgun (WGS) entry which is preliminary data.</text>
</comment>
<dbReference type="SMART" id="SM00836">
    <property type="entry name" value="DALR_1"/>
    <property type="match status" value="1"/>
</dbReference>
<dbReference type="FunFam" id="1.10.730.10:FF:000006">
    <property type="entry name" value="Arginyl-tRNA synthetase 2, mitochondrial"/>
    <property type="match status" value="1"/>
</dbReference>
<dbReference type="GO" id="GO:0004814">
    <property type="term" value="F:arginine-tRNA ligase activity"/>
    <property type="evidence" value="ECO:0007669"/>
    <property type="project" value="UniProtKB-EC"/>
</dbReference>
<dbReference type="Pfam" id="PF03485">
    <property type="entry name" value="Arg_tRNA_synt_N"/>
    <property type="match status" value="1"/>
</dbReference>
<feature type="domain" description="Arginyl tRNA synthetase N-terminal" evidence="12">
    <location>
        <begin position="4"/>
        <end position="89"/>
    </location>
</feature>
<name>A0A8H7UBY6_9FUNG</name>
<dbReference type="GO" id="GO:0005739">
    <property type="term" value="C:mitochondrion"/>
    <property type="evidence" value="ECO:0007669"/>
    <property type="project" value="TreeGrafter"/>
</dbReference>
<evidence type="ECO:0000256" key="5">
    <source>
        <dbReference type="ARBA" id="ARBA00022840"/>
    </source>
</evidence>
<dbReference type="Pfam" id="PF05746">
    <property type="entry name" value="DALR_1"/>
    <property type="match status" value="1"/>
</dbReference>
<dbReference type="EC" id="6.1.1.19" evidence="2"/>
<evidence type="ECO:0000259" key="11">
    <source>
        <dbReference type="SMART" id="SM00836"/>
    </source>
</evidence>
<evidence type="ECO:0000259" key="12">
    <source>
        <dbReference type="SMART" id="SM01016"/>
    </source>
</evidence>
<dbReference type="PANTHER" id="PTHR11956">
    <property type="entry name" value="ARGINYL-TRNA SYNTHETASE"/>
    <property type="match status" value="1"/>
</dbReference>
<dbReference type="InterPro" id="IPR036695">
    <property type="entry name" value="Arg-tRNA-synth_N_sf"/>
</dbReference>
<evidence type="ECO:0000256" key="3">
    <source>
        <dbReference type="ARBA" id="ARBA00022598"/>
    </source>
</evidence>
<evidence type="ECO:0000256" key="1">
    <source>
        <dbReference type="ARBA" id="ARBA00005594"/>
    </source>
</evidence>
<evidence type="ECO:0000256" key="7">
    <source>
        <dbReference type="ARBA" id="ARBA00023146"/>
    </source>
</evidence>
<comment type="similarity">
    <text evidence="1 10">Belongs to the class-I aminoacyl-tRNA synthetase family.</text>
</comment>
<keyword evidence="3 10" id="KW-0436">Ligase</keyword>
<evidence type="ECO:0000256" key="2">
    <source>
        <dbReference type="ARBA" id="ARBA00012837"/>
    </source>
</evidence>
<keyword evidence="7 10" id="KW-0030">Aminoacyl-tRNA synthetase</keyword>
<dbReference type="CDD" id="cd07956">
    <property type="entry name" value="Anticodon_Ia_Arg"/>
    <property type="match status" value="1"/>
</dbReference>
<dbReference type="InterPro" id="IPR009080">
    <property type="entry name" value="tRNAsynth_Ia_anticodon-bd"/>
</dbReference>
<dbReference type="InterPro" id="IPR001412">
    <property type="entry name" value="aa-tRNA-synth_I_CS"/>
</dbReference>
<dbReference type="AlphaFoldDB" id="A0A8H7UBY6"/>
<evidence type="ECO:0000256" key="4">
    <source>
        <dbReference type="ARBA" id="ARBA00022741"/>
    </source>
</evidence>
<organism evidence="13 14">
    <name type="scientific">Umbelopsis vinacea</name>
    <dbReference type="NCBI Taxonomy" id="44442"/>
    <lineage>
        <taxon>Eukaryota</taxon>
        <taxon>Fungi</taxon>
        <taxon>Fungi incertae sedis</taxon>
        <taxon>Mucoromycota</taxon>
        <taxon>Mucoromycotina</taxon>
        <taxon>Umbelopsidomycetes</taxon>
        <taxon>Umbelopsidales</taxon>
        <taxon>Umbelopsidaceae</taxon>
        <taxon>Umbelopsis</taxon>
    </lineage>
</organism>
<dbReference type="PROSITE" id="PS00178">
    <property type="entry name" value="AA_TRNA_LIGASE_I"/>
    <property type="match status" value="1"/>
</dbReference>
<keyword evidence="4 10" id="KW-0547">Nucleotide-binding</keyword>
<comment type="catalytic activity">
    <reaction evidence="9">
        <text>tRNA(Arg) + L-arginine + ATP = L-arginyl-tRNA(Arg) + AMP + diphosphate</text>
        <dbReference type="Rhea" id="RHEA:20301"/>
        <dbReference type="Rhea" id="RHEA-COMP:9658"/>
        <dbReference type="Rhea" id="RHEA-COMP:9673"/>
        <dbReference type="ChEBI" id="CHEBI:30616"/>
        <dbReference type="ChEBI" id="CHEBI:32682"/>
        <dbReference type="ChEBI" id="CHEBI:33019"/>
        <dbReference type="ChEBI" id="CHEBI:78442"/>
        <dbReference type="ChEBI" id="CHEBI:78513"/>
        <dbReference type="ChEBI" id="CHEBI:456215"/>
        <dbReference type="EC" id="6.1.1.19"/>
    </reaction>
</comment>
<dbReference type="PRINTS" id="PR01038">
    <property type="entry name" value="TRNASYNTHARG"/>
</dbReference>
<accession>A0A8H7UBY6</accession>
<dbReference type="NCBIfam" id="TIGR00456">
    <property type="entry name" value="argS"/>
    <property type="match status" value="1"/>
</dbReference>
<dbReference type="Gene3D" id="3.30.1360.70">
    <property type="entry name" value="Arginyl tRNA synthetase N-terminal domain"/>
    <property type="match status" value="1"/>
</dbReference>
<dbReference type="GO" id="GO:0006420">
    <property type="term" value="P:arginyl-tRNA aminoacylation"/>
    <property type="evidence" value="ECO:0007669"/>
    <property type="project" value="InterPro"/>
</dbReference>
<dbReference type="OrthoDB" id="68056at2759"/>
<dbReference type="EMBL" id="JAEPRA010000014">
    <property type="protein sequence ID" value="KAG2175942.1"/>
    <property type="molecule type" value="Genomic_DNA"/>
</dbReference>
<evidence type="ECO:0000313" key="14">
    <source>
        <dbReference type="Proteomes" id="UP000612746"/>
    </source>
</evidence>
<dbReference type="GO" id="GO:0032543">
    <property type="term" value="P:mitochondrial translation"/>
    <property type="evidence" value="ECO:0007669"/>
    <property type="project" value="TreeGrafter"/>
</dbReference>
<dbReference type="InterPro" id="IPR035684">
    <property type="entry name" value="ArgRS_core"/>
</dbReference>
<evidence type="ECO:0000256" key="6">
    <source>
        <dbReference type="ARBA" id="ARBA00022917"/>
    </source>
</evidence>
<dbReference type="SUPFAM" id="SSF55190">
    <property type="entry name" value="Arginyl-tRNA synthetase (ArgRS), N-terminal 'additional' domain"/>
    <property type="match status" value="1"/>
</dbReference>
<keyword evidence="14" id="KW-1185">Reference proteome</keyword>
<dbReference type="InterPro" id="IPR005148">
    <property type="entry name" value="Arg-tRNA-synth_N"/>
</dbReference>
<dbReference type="SUPFAM" id="SSF47323">
    <property type="entry name" value="Anticodon-binding domain of a subclass of class I aminoacyl-tRNA synthetases"/>
    <property type="match status" value="1"/>
</dbReference>
<dbReference type="Pfam" id="PF00750">
    <property type="entry name" value="tRNA-synt_1d"/>
    <property type="match status" value="1"/>
</dbReference>
<dbReference type="FunFam" id="3.40.50.620:FF:000058">
    <property type="entry name" value="Mitochondrial arginyl-tRNA synthetase"/>
    <property type="match status" value="1"/>
</dbReference>
<dbReference type="SMART" id="SM01016">
    <property type="entry name" value="Arg_tRNA_synt_N"/>
    <property type="match status" value="1"/>
</dbReference>
<keyword evidence="5 10" id="KW-0067">ATP-binding</keyword>
<dbReference type="SUPFAM" id="SSF52374">
    <property type="entry name" value="Nucleotidylyl transferase"/>
    <property type="match status" value="1"/>
</dbReference>
<gene>
    <name evidence="13" type="ORF">INT44_000420</name>
</gene>
<proteinExistence type="inferred from homology"/>
<dbReference type="Gene3D" id="3.40.50.620">
    <property type="entry name" value="HUPs"/>
    <property type="match status" value="1"/>
</dbReference>
<dbReference type="GO" id="GO:0005524">
    <property type="term" value="F:ATP binding"/>
    <property type="evidence" value="ECO:0007669"/>
    <property type="project" value="UniProtKB-KW"/>
</dbReference>
<keyword evidence="6 10" id="KW-0648">Protein biosynthesis</keyword>
<evidence type="ECO:0000256" key="10">
    <source>
        <dbReference type="RuleBase" id="RU363038"/>
    </source>
</evidence>
<reference evidence="13" key="1">
    <citation type="submission" date="2020-12" db="EMBL/GenBank/DDBJ databases">
        <title>Metabolic potential, ecology and presence of endohyphal bacteria is reflected in genomic diversity of Mucoromycotina.</title>
        <authorList>
            <person name="Muszewska A."/>
            <person name="Okrasinska A."/>
            <person name="Steczkiewicz K."/>
            <person name="Drgas O."/>
            <person name="Orlowska M."/>
            <person name="Perlinska-Lenart U."/>
            <person name="Aleksandrzak-Piekarczyk T."/>
            <person name="Szatraj K."/>
            <person name="Zielenkiewicz U."/>
            <person name="Pilsyk S."/>
            <person name="Malc E."/>
            <person name="Mieczkowski P."/>
            <person name="Kruszewska J.S."/>
            <person name="Biernat P."/>
            <person name="Pawlowska J."/>
        </authorList>
    </citation>
    <scope>NUCLEOTIDE SEQUENCE</scope>
    <source>
        <strain evidence="13">WA0000051536</strain>
    </source>
</reference>
<evidence type="ECO:0000256" key="9">
    <source>
        <dbReference type="ARBA" id="ARBA00049339"/>
    </source>
</evidence>
<evidence type="ECO:0000256" key="8">
    <source>
        <dbReference type="ARBA" id="ARBA00033033"/>
    </source>
</evidence>
<dbReference type="PANTHER" id="PTHR11956:SF11">
    <property type="entry name" value="ARGININE--TRNA LIGASE, MITOCHONDRIAL-RELATED"/>
    <property type="match status" value="1"/>
</dbReference>
<feature type="domain" description="DALR anticodon binding" evidence="11">
    <location>
        <begin position="462"/>
        <end position="577"/>
    </location>
</feature>
<protein>
    <recommendedName>
        <fullName evidence="2">arginine--tRNA ligase</fullName>
        <ecNumber evidence="2">6.1.1.19</ecNumber>
    </recommendedName>
    <alternativeName>
        <fullName evidence="8">Arginyl-tRNA synthetase</fullName>
    </alternativeName>
</protein>
<dbReference type="Gene3D" id="1.10.730.10">
    <property type="entry name" value="Isoleucyl-tRNA Synthetase, Domain 1"/>
    <property type="match status" value="1"/>
</dbReference>
<evidence type="ECO:0000313" key="13">
    <source>
        <dbReference type="EMBL" id="KAG2175942.1"/>
    </source>
</evidence>